<sequence length="460" mass="51001">MTTIVHNLIHKFFPPKPEPRVTILGLDYGGKTTLLYLLRLGEVVQTIPTLGFNIESFEVPHLATGTGSKKKSTLVGWDTGTGCGRQYMHWTTVMYATYGDALIWVVDSNDKERFKESIDEFVRTVKDTEIRRVKDRKELELEGKKPTYALHPQPILILANKQDKEGCIPIDEIRKHFANAIAAMSPPPPGYPGGGRLYSVFKTSLVRPIDESGLPEAFNWLLFALEAVKRSPPVPASSSSTAASVSTSSTSTPAPSGPTPPGPLNATTMYQRLDSWLTRIYAEQSSPEEFLTQFHAINLPAWDHYTHIRIAFLVLFKHGRQAGKNIIFDGLATYIAQSTQTRGRTFHFTMTYFWIQIVHFGMSSMTHLVAPSSYPTPGGTSNAVPSQGQAGQAVPPLPDSANDEFAKFILINPHVVDGNLWAEYFSKEVMMSPTAKEEMVLPDKKPLPSLVVRDRLKGLS</sequence>
<dbReference type="Proteomes" id="UP000308600">
    <property type="component" value="Unassembled WGS sequence"/>
</dbReference>
<name>A0ACD3A5R9_9AGAR</name>
<gene>
    <name evidence="1" type="ORF">BDN72DRAFT_904447</name>
</gene>
<organism evidence="1 2">
    <name type="scientific">Pluteus cervinus</name>
    <dbReference type="NCBI Taxonomy" id="181527"/>
    <lineage>
        <taxon>Eukaryota</taxon>
        <taxon>Fungi</taxon>
        <taxon>Dikarya</taxon>
        <taxon>Basidiomycota</taxon>
        <taxon>Agaricomycotina</taxon>
        <taxon>Agaricomycetes</taxon>
        <taxon>Agaricomycetidae</taxon>
        <taxon>Agaricales</taxon>
        <taxon>Pluteineae</taxon>
        <taxon>Pluteaceae</taxon>
        <taxon>Pluteus</taxon>
    </lineage>
</organism>
<proteinExistence type="predicted"/>
<accession>A0ACD3A5R9</accession>
<dbReference type="EMBL" id="ML208700">
    <property type="protein sequence ID" value="TFK61052.1"/>
    <property type="molecule type" value="Genomic_DNA"/>
</dbReference>
<evidence type="ECO:0000313" key="1">
    <source>
        <dbReference type="EMBL" id="TFK61052.1"/>
    </source>
</evidence>
<keyword evidence="2" id="KW-1185">Reference proteome</keyword>
<reference evidence="1 2" key="1">
    <citation type="journal article" date="2019" name="Nat. Ecol. Evol.">
        <title>Megaphylogeny resolves global patterns of mushroom evolution.</title>
        <authorList>
            <person name="Varga T."/>
            <person name="Krizsan K."/>
            <person name="Foldi C."/>
            <person name="Dima B."/>
            <person name="Sanchez-Garcia M."/>
            <person name="Sanchez-Ramirez S."/>
            <person name="Szollosi G.J."/>
            <person name="Szarkandi J.G."/>
            <person name="Papp V."/>
            <person name="Albert L."/>
            <person name="Andreopoulos W."/>
            <person name="Angelini C."/>
            <person name="Antonin V."/>
            <person name="Barry K.W."/>
            <person name="Bougher N.L."/>
            <person name="Buchanan P."/>
            <person name="Buyck B."/>
            <person name="Bense V."/>
            <person name="Catcheside P."/>
            <person name="Chovatia M."/>
            <person name="Cooper J."/>
            <person name="Damon W."/>
            <person name="Desjardin D."/>
            <person name="Finy P."/>
            <person name="Geml J."/>
            <person name="Haridas S."/>
            <person name="Hughes K."/>
            <person name="Justo A."/>
            <person name="Karasinski D."/>
            <person name="Kautmanova I."/>
            <person name="Kiss B."/>
            <person name="Kocsube S."/>
            <person name="Kotiranta H."/>
            <person name="LaButti K.M."/>
            <person name="Lechner B.E."/>
            <person name="Liimatainen K."/>
            <person name="Lipzen A."/>
            <person name="Lukacs Z."/>
            <person name="Mihaltcheva S."/>
            <person name="Morgado L.N."/>
            <person name="Niskanen T."/>
            <person name="Noordeloos M.E."/>
            <person name="Ohm R.A."/>
            <person name="Ortiz-Santana B."/>
            <person name="Ovrebo C."/>
            <person name="Racz N."/>
            <person name="Riley R."/>
            <person name="Savchenko A."/>
            <person name="Shiryaev A."/>
            <person name="Soop K."/>
            <person name="Spirin V."/>
            <person name="Szebenyi C."/>
            <person name="Tomsovsky M."/>
            <person name="Tulloss R.E."/>
            <person name="Uehling J."/>
            <person name="Grigoriev I.V."/>
            <person name="Vagvolgyi C."/>
            <person name="Papp T."/>
            <person name="Martin F.M."/>
            <person name="Miettinen O."/>
            <person name="Hibbett D.S."/>
            <person name="Nagy L.G."/>
        </authorList>
    </citation>
    <scope>NUCLEOTIDE SEQUENCE [LARGE SCALE GENOMIC DNA]</scope>
    <source>
        <strain evidence="1 2">NL-1719</strain>
    </source>
</reference>
<protein>
    <submittedName>
        <fullName evidence="1">Uncharacterized protein</fullName>
    </submittedName>
</protein>
<evidence type="ECO:0000313" key="2">
    <source>
        <dbReference type="Proteomes" id="UP000308600"/>
    </source>
</evidence>